<keyword evidence="4" id="KW-1185">Reference proteome</keyword>
<dbReference type="Proteomes" id="UP000298663">
    <property type="component" value="Unassembled WGS sequence"/>
</dbReference>
<keyword evidence="2" id="KW-0812">Transmembrane</keyword>
<gene>
    <name evidence="3" type="ORF">L596_014116</name>
</gene>
<sequence length="214" mass="25113">MFLANQRICLTLSTACFRALSGNFIIPPNPINRSRTVLVKTIPSPATQLVSAPIRSLCADHRQPSLYPPSSQGYEAAPHQRRSRNGHQLEHPIPEHEPRPDQDRPDHHRLYHLLLVVRQLVRRQELLRRRAPRDPARKYHLLRPQLPQRHQLPRRARLFGHLLHHIPRLLRTHHRYVIQYNVQRGFLITSCVLIIIQFLLFLWDVKILQGEASN</sequence>
<proteinExistence type="predicted"/>
<keyword evidence="2" id="KW-1133">Transmembrane helix</keyword>
<feature type="transmembrane region" description="Helical" evidence="2">
    <location>
        <begin position="185"/>
        <end position="203"/>
    </location>
</feature>
<reference evidence="3 4" key="2">
    <citation type="journal article" date="2019" name="G3 (Bethesda)">
        <title>Hybrid Assembly of the Genome of the Entomopathogenic Nematode Steinernema carpocapsae Identifies the X-Chromosome.</title>
        <authorList>
            <person name="Serra L."/>
            <person name="Macchietto M."/>
            <person name="Macias-Munoz A."/>
            <person name="McGill C.J."/>
            <person name="Rodriguez I.M."/>
            <person name="Rodriguez B."/>
            <person name="Murad R."/>
            <person name="Mortazavi A."/>
        </authorList>
    </citation>
    <scope>NUCLEOTIDE SEQUENCE [LARGE SCALE GENOMIC DNA]</scope>
    <source>
        <strain evidence="3 4">ALL</strain>
    </source>
</reference>
<evidence type="ECO:0000313" key="3">
    <source>
        <dbReference type="EMBL" id="TKR79975.1"/>
    </source>
</evidence>
<evidence type="ECO:0000256" key="1">
    <source>
        <dbReference type="SAM" id="MobiDB-lite"/>
    </source>
</evidence>
<name>A0A4V6A2Q0_STECR</name>
<keyword evidence="2" id="KW-0472">Membrane</keyword>
<feature type="region of interest" description="Disordered" evidence="1">
    <location>
        <begin position="61"/>
        <end position="105"/>
    </location>
</feature>
<reference evidence="3 4" key="1">
    <citation type="journal article" date="2015" name="Genome Biol.">
        <title>Comparative genomics of Steinernema reveals deeply conserved gene regulatory networks.</title>
        <authorList>
            <person name="Dillman A.R."/>
            <person name="Macchietto M."/>
            <person name="Porter C.F."/>
            <person name="Rogers A."/>
            <person name="Williams B."/>
            <person name="Antoshechkin I."/>
            <person name="Lee M.M."/>
            <person name="Goodwin Z."/>
            <person name="Lu X."/>
            <person name="Lewis E.E."/>
            <person name="Goodrich-Blair H."/>
            <person name="Stock S.P."/>
            <person name="Adams B.J."/>
            <person name="Sternberg P.W."/>
            <person name="Mortazavi A."/>
        </authorList>
    </citation>
    <scope>NUCLEOTIDE SEQUENCE [LARGE SCALE GENOMIC DNA]</scope>
    <source>
        <strain evidence="3 4">ALL</strain>
    </source>
</reference>
<dbReference type="EMBL" id="AZBU02000004">
    <property type="protein sequence ID" value="TKR79975.1"/>
    <property type="molecule type" value="Genomic_DNA"/>
</dbReference>
<comment type="caution">
    <text evidence="3">The sequence shown here is derived from an EMBL/GenBank/DDBJ whole genome shotgun (WGS) entry which is preliminary data.</text>
</comment>
<feature type="compositionally biased region" description="Basic and acidic residues" evidence="1">
    <location>
        <begin position="87"/>
        <end position="105"/>
    </location>
</feature>
<evidence type="ECO:0000313" key="4">
    <source>
        <dbReference type="Proteomes" id="UP000298663"/>
    </source>
</evidence>
<organism evidence="3 4">
    <name type="scientific">Steinernema carpocapsae</name>
    <name type="common">Entomopathogenic nematode</name>
    <dbReference type="NCBI Taxonomy" id="34508"/>
    <lineage>
        <taxon>Eukaryota</taxon>
        <taxon>Metazoa</taxon>
        <taxon>Ecdysozoa</taxon>
        <taxon>Nematoda</taxon>
        <taxon>Chromadorea</taxon>
        <taxon>Rhabditida</taxon>
        <taxon>Tylenchina</taxon>
        <taxon>Panagrolaimomorpha</taxon>
        <taxon>Strongyloidoidea</taxon>
        <taxon>Steinernematidae</taxon>
        <taxon>Steinernema</taxon>
    </lineage>
</organism>
<protein>
    <submittedName>
        <fullName evidence="3">Uncharacterized protein</fullName>
    </submittedName>
</protein>
<accession>A0A4V6A2Q0</accession>
<evidence type="ECO:0000256" key="2">
    <source>
        <dbReference type="SAM" id="Phobius"/>
    </source>
</evidence>
<dbReference type="AlphaFoldDB" id="A0A4V6A2Q0"/>